<name>A0A4V2MI11_9SPHI</name>
<organism evidence="1 2">
    <name type="scientific">Pedobacter frigiditerrae</name>
    <dbReference type="NCBI Taxonomy" id="2530452"/>
    <lineage>
        <taxon>Bacteria</taxon>
        <taxon>Pseudomonadati</taxon>
        <taxon>Bacteroidota</taxon>
        <taxon>Sphingobacteriia</taxon>
        <taxon>Sphingobacteriales</taxon>
        <taxon>Sphingobacteriaceae</taxon>
        <taxon>Pedobacter</taxon>
    </lineage>
</organism>
<accession>A0A4V2MI11</accession>
<comment type="caution">
    <text evidence="1">The sequence shown here is derived from an EMBL/GenBank/DDBJ whole genome shotgun (WGS) entry which is preliminary data.</text>
</comment>
<gene>
    <name evidence="1" type="ORF">EZ428_18640</name>
</gene>
<protein>
    <submittedName>
        <fullName evidence="1">Uncharacterized protein</fullName>
    </submittedName>
</protein>
<reference evidence="1 2" key="1">
    <citation type="submission" date="2019-02" db="EMBL/GenBank/DDBJ databases">
        <title>Pedobacter sp. RP-1-13 sp. nov., isolated from Arctic soil.</title>
        <authorList>
            <person name="Dahal R.H."/>
        </authorList>
    </citation>
    <scope>NUCLEOTIDE SEQUENCE [LARGE SCALE GENOMIC DNA]</scope>
    <source>
        <strain evidence="1 2">RP-1-13</strain>
    </source>
</reference>
<evidence type="ECO:0000313" key="1">
    <source>
        <dbReference type="EMBL" id="TCC88656.1"/>
    </source>
</evidence>
<dbReference type="Proteomes" id="UP000292884">
    <property type="component" value="Unassembled WGS sequence"/>
</dbReference>
<sequence length="331" mass="38743">MLVPFGLDFGLRPTMALLFDTAFIENYRKAECGGLAYFNLADSKGNEEPYEFGFMMKNEKYAELFFDSLLGWQEKSGGDSNAIDMEFLEQKNGDYLLSFGPDLRLTIERMVPSHLKDYVIPMAIQAFQSKAGMRVSHSFRLFKDKYVKGRKVAVRYYIVDDNHRVRKKSERYFVKTEFKFSKEGELTGDSLYNPLINSELKKGKPPKKMMSGEDVITERMKKLGEFFPLAHMRFYEEDWVSEITKTINTRYSRDQVFQAICNILLFERLKRNDASKVKTDSAGYDLSLLEHLIETHESFDSYFPETSFFTKQSIEKQIRLDEKYFKTHSNK</sequence>
<evidence type="ECO:0000313" key="2">
    <source>
        <dbReference type="Proteomes" id="UP000292884"/>
    </source>
</evidence>
<dbReference type="OrthoDB" id="3034765at2"/>
<dbReference type="EMBL" id="SJSK01000005">
    <property type="protein sequence ID" value="TCC88656.1"/>
    <property type="molecule type" value="Genomic_DNA"/>
</dbReference>
<keyword evidence="2" id="KW-1185">Reference proteome</keyword>
<dbReference type="AlphaFoldDB" id="A0A4V2MI11"/>
<proteinExistence type="predicted"/>